<evidence type="ECO:0000256" key="1">
    <source>
        <dbReference type="ARBA" id="ARBA00001946"/>
    </source>
</evidence>
<feature type="binding site" evidence="6">
    <location>
        <position position="295"/>
    </location>
    <ligand>
        <name>Mg(2+)</name>
        <dbReference type="ChEBI" id="CHEBI:18420"/>
        <label>1</label>
        <note>catalytic</note>
    </ligand>
</feature>
<dbReference type="GO" id="GO:0000103">
    <property type="term" value="P:sulfate assimilation"/>
    <property type="evidence" value="ECO:0007669"/>
    <property type="project" value="TreeGrafter"/>
</dbReference>
<dbReference type="VEuPathDB" id="TrichDB:TRFO_38625"/>
<comment type="caution">
    <text evidence="7">The sequence shown here is derived from an EMBL/GenBank/DDBJ whole genome shotgun (WGS) entry which is preliminary data.</text>
</comment>
<keyword evidence="3 6" id="KW-0479">Metal-binding</keyword>
<proteinExistence type="inferred from homology"/>
<comment type="similarity">
    <text evidence="2">Belongs to the inositol monophosphatase superfamily.</text>
</comment>
<comment type="cofactor">
    <cofactor evidence="1 6">
        <name>Mg(2+)</name>
        <dbReference type="ChEBI" id="CHEBI:18420"/>
    </cofactor>
</comment>
<evidence type="ECO:0000256" key="6">
    <source>
        <dbReference type="PIRSR" id="PIRSR600760-2"/>
    </source>
</evidence>
<evidence type="ECO:0000313" key="8">
    <source>
        <dbReference type="Proteomes" id="UP000179807"/>
    </source>
</evidence>
<accession>A0A1J4JDE3</accession>
<organism evidence="7 8">
    <name type="scientific">Tritrichomonas foetus</name>
    <dbReference type="NCBI Taxonomy" id="1144522"/>
    <lineage>
        <taxon>Eukaryota</taxon>
        <taxon>Metamonada</taxon>
        <taxon>Parabasalia</taxon>
        <taxon>Tritrichomonadida</taxon>
        <taxon>Tritrichomonadidae</taxon>
        <taxon>Tritrichomonas</taxon>
    </lineage>
</organism>
<feature type="binding site" evidence="6">
    <location>
        <position position="153"/>
    </location>
    <ligand>
        <name>Mg(2+)</name>
        <dbReference type="ChEBI" id="CHEBI:18420"/>
        <label>1</label>
        <note>catalytic</note>
    </ligand>
</feature>
<reference evidence="7" key="1">
    <citation type="submission" date="2016-10" db="EMBL/GenBank/DDBJ databases">
        <authorList>
            <person name="Benchimol M."/>
            <person name="Almeida L.G."/>
            <person name="Vasconcelos A.T."/>
            <person name="Perreira-Neves A."/>
            <person name="Rosa I.A."/>
            <person name="Tasca T."/>
            <person name="Bogo M.R."/>
            <person name="de Souza W."/>
        </authorList>
    </citation>
    <scope>NUCLEOTIDE SEQUENCE [LARGE SCALE GENOMIC DNA]</scope>
    <source>
        <strain evidence="7">K</strain>
    </source>
</reference>
<evidence type="ECO:0000256" key="3">
    <source>
        <dbReference type="ARBA" id="ARBA00022723"/>
    </source>
</evidence>
<evidence type="ECO:0000256" key="2">
    <source>
        <dbReference type="ARBA" id="ARBA00009759"/>
    </source>
</evidence>
<dbReference type="AlphaFoldDB" id="A0A1J4JDE3"/>
<name>A0A1J4JDE3_9EUKA</name>
<evidence type="ECO:0000256" key="4">
    <source>
        <dbReference type="ARBA" id="ARBA00022801"/>
    </source>
</evidence>
<dbReference type="PROSITE" id="PS00629">
    <property type="entry name" value="IMP_1"/>
    <property type="match status" value="1"/>
</dbReference>
<dbReference type="Proteomes" id="UP000179807">
    <property type="component" value="Unassembled WGS sequence"/>
</dbReference>
<dbReference type="GeneID" id="94846863"/>
<dbReference type="Gene3D" id="3.30.540.10">
    <property type="entry name" value="Fructose-1,6-Bisphosphatase, subunit A, domain 1"/>
    <property type="match status" value="1"/>
</dbReference>
<dbReference type="GO" id="GO:0046872">
    <property type="term" value="F:metal ion binding"/>
    <property type="evidence" value="ECO:0007669"/>
    <property type="project" value="UniProtKB-KW"/>
</dbReference>
<protein>
    <submittedName>
        <fullName evidence="7">Inositol monophosphatase family protein</fullName>
    </submittedName>
</protein>
<evidence type="ECO:0000256" key="5">
    <source>
        <dbReference type="ARBA" id="ARBA00022842"/>
    </source>
</evidence>
<gene>
    <name evidence="7" type="ORF">TRFO_38625</name>
</gene>
<keyword evidence="4" id="KW-0378">Hydrolase</keyword>
<dbReference type="Gene3D" id="3.40.190.80">
    <property type="match status" value="1"/>
</dbReference>
<sequence length="360" mass="40467">MKDSKNEIINWSKNSILKVKIIISEMTCNFSIFGKFEKEASCCLPVLIETASLSLEFQKNLTQQDWFRKEDRSPVTVYDYVLQTYLVDAITSQFPEDPIIAEESLDGDIDPKFISKIEETIKHKKFDLKKIFGKVSSCAPSKIGRFWVIDPIDGTSGFKRKDGQFCIAIALIENNESVFSAVAWPTQIPSLSGMLKAEPLFLLAARGHGSYYSTSSDPFNLNLVKVPQNLNDINNRQILPHGTRNENRMKKIAKNLNIPYSPIVCTSMCKGFSIAFGAASYYIRAPFSDIEKNYDIAPFSMFVEEAGGIATLGDGKKINFSNDGYVHGSECGFLFSILGEQFHKKLVKEYSEAFELDLIE</sequence>
<feature type="binding site" evidence="6">
    <location>
        <position position="152"/>
    </location>
    <ligand>
        <name>Mg(2+)</name>
        <dbReference type="ChEBI" id="CHEBI:18420"/>
        <label>1</label>
        <note>catalytic</note>
    </ligand>
</feature>
<feature type="binding site" evidence="6">
    <location>
        <position position="102"/>
    </location>
    <ligand>
        <name>Mg(2+)</name>
        <dbReference type="ChEBI" id="CHEBI:18420"/>
        <label>1</label>
        <note>catalytic</note>
    </ligand>
</feature>
<evidence type="ECO:0000313" key="7">
    <source>
        <dbReference type="EMBL" id="OHS95284.1"/>
    </source>
</evidence>
<dbReference type="Pfam" id="PF00459">
    <property type="entry name" value="Inositol_P"/>
    <property type="match status" value="1"/>
</dbReference>
<dbReference type="InterPro" id="IPR051090">
    <property type="entry name" value="Inositol_monoP_superfamily"/>
</dbReference>
<dbReference type="EMBL" id="MLAK01001258">
    <property type="protein sequence ID" value="OHS95284.1"/>
    <property type="molecule type" value="Genomic_DNA"/>
</dbReference>
<dbReference type="PANTHER" id="PTHR43200:SF6">
    <property type="entry name" value="3'(2'),5'-BISPHOSPHATE NUCLEOTIDASE"/>
    <property type="match status" value="1"/>
</dbReference>
<dbReference type="InterPro" id="IPR020583">
    <property type="entry name" value="Inositol_monoP_metal-BS"/>
</dbReference>
<dbReference type="PANTHER" id="PTHR43200">
    <property type="entry name" value="PHOSPHATASE"/>
    <property type="match status" value="1"/>
</dbReference>
<dbReference type="InterPro" id="IPR000760">
    <property type="entry name" value="Inositol_monophosphatase-like"/>
</dbReference>
<dbReference type="GO" id="GO:0008441">
    <property type="term" value="F:3'(2'),5'-bisphosphate nucleotidase activity"/>
    <property type="evidence" value="ECO:0007669"/>
    <property type="project" value="TreeGrafter"/>
</dbReference>
<dbReference type="SUPFAM" id="SSF56655">
    <property type="entry name" value="Carbohydrate phosphatase"/>
    <property type="match status" value="1"/>
</dbReference>
<dbReference type="OrthoDB" id="411145at2759"/>
<feature type="binding site" evidence="6">
    <location>
        <position position="150"/>
    </location>
    <ligand>
        <name>Mg(2+)</name>
        <dbReference type="ChEBI" id="CHEBI:18420"/>
        <label>1</label>
        <note>catalytic</note>
    </ligand>
</feature>
<keyword evidence="5 6" id="KW-0460">Magnesium</keyword>
<dbReference type="RefSeq" id="XP_068348421.1">
    <property type="nucleotide sequence ID" value="XM_068512159.1"/>
</dbReference>
<keyword evidence="8" id="KW-1185">Reference proteome</keyword>